<dbReference type="KEGG" id="cbx:Cenrod_0263"/>
<keyword evidence="4" id="KW-1185">Reference proteome</keyword>
<dbReference type="eggNOG" id="COG1305">
    <property type="taxonomic scope" value="Bacteria"/>
</dbReference>
<keyword evidence="1" id="KW-1133">Transmembrane helix</keyword>
<feature type="transmembrane region" description="Helical" evidence="1">
    <location>
        <begin position="557"/>
        <end position="582"/>
    </location>
</feature>
<dbReference type="PANTHER" id="PTHR42736:SF1">
    <property type="entry name" value="PROTEIN-GLUTAMINE GAMMA-GLUTAMYLTRANSFERASE"/>
    <property type="match status" value="1"/>
</dbReference>
<dbReference type="EMBL" id="CP004885">
    <property type="protein sequence ID" value="AGX86389.1"/>
    <property type="molecule type" value="Genomic_DNA"/>
</dbReference>
<feature type="transmembrane region" description="Helical" evidence="1">
    <location>
        <begin position="114"/>
        <end position="130"/>
    </location>
</feature>
<reference evidence="3 4" key="1">
    <citation type="journal article" date="2013" name="Genome Biol.">
        <title>Genomic analysis reveals key aspects of prokaryotic symbiosis in the phototrophic consortium "Chlorochromatium aggregatum".</title>
        <authorList>
            <person name="Liu Z."/>
            <person name="Muller J."/>
            <person name="Li T."/>
            <person name="Alvey R.M."/>
            <person name="Vogl K."/>
            <person name="Frigaard N.U."/>
            <person name="Rockwell N.C."/>
            <person name="Boyd E.S."/>
            <person name="Tomsho L.P."/>
            <person name="Schuster S.C."/>
            <person name="Henke P."/>
            <person name="Rohde M."/>
            <person name="Overmann J."/>
            <person name="Bryant D.A."/>
        </authorList>
    </citation>
    <scope>NUCLEOTIDE SEQUENCE [LARGE SCALE GENOMIC DNA]</scope>
    <source>
        <strain evidence="3">CR</strain>
    </source>
</reference>
<name>U5N8A0_9BURK</name>
<dbReference type="PATRIC" id="fig|946483.4.peg.262"/>
<evidence type="ECO:0000313" key="4">
    <source>
        <dbReference type="Proteomes" id="UP000017184"/>
    </source>
</evidence>
<dbReference type="PANTHER" id="PTHR42736">
    <property type="entry name" value="PROTEIN-GLUTAMINE GAMMA-GLUTAMYLTRANSFERASE"/>
    <property type="match status" value="1"/>
</dbReference>
<evidence type="ECO:0000256" key="1">
    <source>
        <dbReference type="SAM" id="Phobius"/>
    </source>
</evidence>
<evidence type="ECO:0000313" key="3">
    <source>
        <dbReference type="EMBL" id="AGX86389.1"/>
    </source>
</evidence>
<organism evidence="3 4">
    <name type="scientific">Candidatus Symbiobacter mobilis CR</name>
    <dbReference type="NCBI Taxonomy" id="946483"/>
    <lineage>
        <taxon>Bacteria</taxon>
        <taxon>Pseudomonadati</taxon>
        <taxon>Pseudomonadota</taxon>
        <taxon>Betaproteobacteria</taxon>
        <taxon>Burkholderiales</taxon>
        <taxon>Comamonadaceae</taxon>
    </lineage>
</organism>
<proteinExistence type="predicted"/>
<evidence type="ECO:0000259" key="2">
    <source>
        <dbReference type="SMART" id="SM00460"/>
    </source>
</evidence>
<dbReference type="HOGENOM" id="CLU_012397_1_0_4"/>
<dbReference type="InterPro" id="IPR038765">
    <property type="entry name" value="Papain-like_cys_pep_sf"/>
</dbReference>
<dbReference type="STRING" id="946483.Cenrod_0263"/>
<feature type="transmembrane region" description="Helical" evidence="1">
    <location>
        <begin position="174"/>
        <end position="192"/>
    </location>
</feature>
<dbReference type="InterPro" id="IPR002931">
    <property type="entry name" value="Transglutaminase-like"/>
</dbReference>
<gene>
    <name evidence="3" type="ORF">Cenrod_0263</name>
</gene>
<accession>U5N8A0</accession>
<dbReference type="SMART" id="SM00460">
    <property type="entry name" value="TGc"/>
    <property type="match status" value="1"/>
</dbReference>
<keyword evidence="1" id="KW-0472">Membrane</keyword>
<feature type="domain" description="Transglutaminase-like" evidence="2">
    <location>
        <begin position="415"/>
        <end position="486"/>
    </location>
</feature>
<protein>
    <submittedName>
        <fullName evidence="3">Transglutaminase-like protein</fullName>
    </submittedName>
</protein>
<sequence>MRNPVLASAFLRLPRDARDTLFILVVLLWVALPQFRFTPLWCGLACAAVLGWRAILAWRGMPLPPKWLVGGLLLAAVVSTALTYRTLLGQDAGVCLLLLLLVLKTLELRARRDAFVLFFVGFFLLLAQFFHSQSLLTAAGMLAGLLGLLTALVHAHRIGNSPALRQSAYTAGRILLWATPLMLLLFLFFPRLSPLWGTPGNALTGRSGLSGSMTVGDVTHLALDDGIAMRIRFAGPIPDPTQLYFRGPVLWAFDGRTWRARNHWMVNTPLPEPELRIHGNPVRYQVTQEPNRLPWLPVLEAAVAIEGQRAVMTRDLQWLHPKPIMEVLRYDVESYPHFEHGPRTAEPSLLPFQWLPTWSNPRTQAWAAQLRNDPRNADNTALDWAQFALNHLRQGGYRYTLDVGIYGLHSADEYWFDRKLGFCEHIASSFVILLRALGIPARVVTGYQGGERNPIDGLWTVRHSDAHAWAELWMPGRGWFRIDPTAVVAPARIGTLQRAPMTLGNTALFERVHPRLAWELRALWDAANTRWNDWVLHYGQTRQFDLLRNLGFDSPSWQHLGIALFGTMATIAAVWAALRYLLRQRQDPWLRLFHAVTTRLRQRGWPLPVHPTPRGIAALLALQPTPALQGWLLRMETLRYAPPKPQQGSLSQQLAALRREWKRLAKAVPVHTTSG</sequence>
<dbReference type="Proteomes" id="UP000017184">
    <property type="component" value="Chromosome"/>
</dbReference>
<dbReference type="Pfam" id="PF01841">
    <property type="entry name" value="Transglut_core"/>
    <property type="match status" value="1"/>
</dbReference>
<dbReference type="Pfam" id="PF11992">
    <property type="entry name" value="TgpA_N"/>
    <property type="match status" value="1"/>
</dbReference>
<feature type="transmembrane region" description="Helical" evidence="1">
    <location>
        <begin position="136"/>
        <end position="153"/>
    </location>
</feature>
<dbReference type="Gene3D" id="3.10.620.30">
    <property type="match status" value="1"/>
</dbReference>
<keyword evidence="1" id="KW-0812">Transmembrane</keyword>
<feature type="transmembrane region" description="Helical" evidence="1">
    <location>
        <begin position="21"/>
        <end position="52"/>
    </location>
</feature>
<dbReference type="OrthoDB" id="9804872at2"/>
<feature type="transmembrane region" description="Helical" evidence="1">
    <location>
        <begin position="72"/>
        <end position="102"/>
    </location>
</feature>
<dbReference type="InterPro" id="IPR052901">
    <property type="entry name" value="Bact_TGase-like"/>
</dbReference>
<dbReference type="InterPro" id="IPR021878">
    <property type="entry name" value="TgpA_N"/>
</dbReference>
<dbReference type="SUPFAM" id="SSF54001">
    <property type="entry name" value="Cysteine proteinases"/>
    <property type="match status" value="1"/>
</dbReference>
<dbReference type="AlphaFoldDB" id="U5N8A0"/>